<comment type="subunit">
    <text evidence="9">Component of the heterotrimeric canonical replication protein A complex (RPA).</text>
</comment>
<evidence type="ECO:0000259" key="13">
    <source>
        <dbReference type="Pfam" id="PF16900"/>
    </source>
</evidence>
<dbReference type="SUPFAM" id="SSF50249">
    <property type="entry name" value="Nucleic acid-binding proteins"/>
    <property type="match status" value="4"/>
</dbReference>
<dbReference type="GO" id="GO:0007004">
    <property type="term" value="P:telomere maintenance via telomerase"/>
    <property type="evidence" value="ECO:0007669"/>
    <property type="project" value="UniProtKB-ARBA"/>
</dbReference>
<evidence type="ECO:0000256" key="8">
    <source>
        <dbReference type="ARBA" id="ARBA00023242"/>
    </source>
</evidence>
<dbReference type="InterPro" id="IPR047192">
    <property type="entry name" value="Euk_RPA1_DBD_C"/>
</dbReference>
<evidence type="ECO:0000256" key="6">
    <source>
        <dbReference type="ARBA" id="ARBA00022833"/>
    </source>
</evidence>
<dbReference type="Pfam" id="PF01336">
    <property type="entry name" value="tRNA_anti-codon"/>
    <property type="match status" value="1"/>
</dbReference>
<evidence type="ECO:0000256" key="7">
    <source>
        <dbReference type="ARBA" id="ARBA00023125"/>
    </source>
</evidence>
<keyword evidence="15" id="KW-1185">Reference proteome</keyword>
<keyword evidence="6 9" id="KW-0862">Zinc</keyword>
<keyword evidence="7 9" id="KW-0238">DNA-binding</keyword>
<name>A0A1G4JBE1_9SACH</name>
<evidence type="ECO:0000259" key="11">
    <source>
        <dbReference type="Pfam" id="PF01336"/>
    </source>
</evidence>
<dbReference type="AlphaFoldDB" id="A0A1G4JBE1"/>
<dbReference type="GO" id="GO:0006260">
    <property type="term" value="P:DNA replication"/>
    <property type="evidence" value="ECO:0007669"/>
    <property type="project" value="UniProtKB-KW"/>
</dbReference>
<evidence type="ECO:0000313" key="15">
    <source>
        <dbReference type="Proteomes" id="UP000191024"/>
    </source>
</evidence>
<evidence type="ECO:0000313" key="14">
    <source>
        <dbReference type="EMBL" id="SCU87422.1"/>
    </source>
</evidence>
<dbReference type="InterPro" id="IPR013955">
    <property type="entry name" value="Rep_factor-A_C"/>
</dbReference>
<feature type="domain" description="OB" evidence="11">
    <location>
        <begin position="209"/>
        <end position="294"/>
    </location>
</feature>
<protein>
    <recommendedName>
        <fullName evidence="9">Replication protein A subunit</fullName>
    </recommendedName>
</protein>
<feature type="region of interest" description="Disordered" evidence="10">
    <location>
        <begin position="137"/>
        <end position="181"/>
    </location>
</feature>
<dbReference type="Pfam" id="PF16900">
    <property type="entry name" value="REPA_OB_2"/>
    <property type="match status" value="1"/>
</dbReference>
<feature type="domain" description="Replication protein A OB" evidence="13">
    <location>
        <begin position="317"/>
        <end position="411"/>
    </location>
</feature>
<dbReference type="InterPro" id="IPR031657">
    <property type="entry name" value="REPA_OB_2"/>
</dbReference>
<comment type="similarity">
    <text evidence="2 9">Belongs to the replication factor A protein 1 family.</text>
</comment>
<dbReference type="Pfam" id="PF08646">
    <property type="entry name" value="Rep_fac-A_C"/>
    <property type="match status" value="1"/>
</dbReference>
<dbReference type="InterPro" id="IPR004591">
    <property type="entry name" value="Rfa1"/>
</dbReference>
<dbReference type="GO" id="GO:0006310">
    <property type="term" value="P:DNA recombination"/>
    <property type="evidence" value="ECO:0007669"/>
    <property type="project" value="InterPro"/>
</dbReference>
<dbReference type="CDD" id="cd04475">
    <property type="entry name" value="RPA1_DBD_B"/>
    <property type="match status" value="1"/>
</dbReference>
<dbReference type="PANTHER" id="PTHR47165">
    <property type="entry name" value="OS03G0429900 PROTEIN"/>
    <property type="match status" value="1"/>
</dbReference>
<accession>A0A1G4JBE1</accession>
<dbReference type="FunFam" id="2.40.50.140:FF:000090">
    <property type="entry name" value="Replication protein A subunit"/>
    <property type="match status" value="1"/>
</dbReference>
<reference evidence="14 15" key="1">
    <citation type="submission" date="2016-03" db="EMBL/GenBank/DDBJ databases">
        <authorList>
            <person name="Devillers H."/>
        </authorList>
    </citation>
    <scope>NUCLEOTIDE SEQUENCE [LARGE SCALE GENOMIC DNA]</scope>
    <source>
        <strain evidence="14">CBS 11717</strain>
    </source>
</reference>
<dbReference type="InterPro" id="IPR012340">
    <property type="entry name" value="NA-bd_OB-fold"/>
</dbReference>
<comment type="function">
    <text evidence="9">As part of the replication protein A (RPA/RP-A), a single-stranded DNA-binding heterotrimeric complex, may play an essential role in DNA replication, recombination and repair. Binds and stabilizes single-stranded DNA intermediates, preventing complementary DNA reannealing and recruiting different proteins involved in DNA metabolism.</text>
</comment>
<dbReference type="CDD" id="cd04474">
    <property type="entry name" value="RPA1_DBD_A"/>
    <property type="match status" value="1"/>
</dbReference>
<gene>
    <name evidence="14" type="ORF">LAMI_0D06040G</name>
</gene>
<evidence type="ECO:0000256" key="5">
    <source>
        <dbReference type="ARBA" id="ARBA00022771"/>
    </source>
</evidence>
<keyword evidence="5 9" id="KW-0863">Zinc-finger</keyword>
<dbReference type="FunFam" id="2.40.50.140:FF:000041">
    <property type="entry name" value="Replication protein A subunit"/>
    <property type="match status" value="1"/>
</dbReference>
<evidence type="ECO:0000259" key="12">
    <source>
        <dbReference type="Pfam" id="PF08646"/>
    </source>
</evidence>
<keyword evidence="4 9" id="KW-0479">Metal-binding</keyword>
<feature type="domain" description="Replication factor A C-terminal" evidence="12">
    <location>
        <begin position="475"/>
        <end position="620"/>
    </location>
</feature>
<dbReference type="Gene3D" id="2.40.50.140">
    <property type="entry name" value="Nucleic acid-binding proteins"/>
    <property type="match status" value="4"/>
</dbReference>
<dbReference type="GO" id="GO:0006281">
    <property type="term" value="P:DNA repair"/>
    <property type="evidence" value="ECO:0007669"/>
    <property type="project" value="InterPro"/>
</dbReference>
<dbReference type="GO" id="GO:0005662">
    <property type="term" value="C:DNA replication factor A complex"/>
    <property type="evidence" value="ECO:0007669"/>
    <property type="project" value="UniProtKB-ARBA"/>
</dbReference>
<evidence type="ECO:0000256" key="10">
    <source>
        <dbReference type="SAM" id="MobiDB-lite"/>
    </source>
</evidence>
<keyword evidence="3 9" id="KW-0235">DNA replication</keyword>
<dbReference type="GO" id="GO:0008270">
    <property type="term" value="F:zinc ion binding"/>
    <property type="evidence" value="ECO:0007669"/>
    <property type="project" value="UniProtKB-KW"/>
</dbReference>
<dbReference type="Proteomes" id="UP000191024">
    <property type="component" value="Chromosome D"/>
</dbReference>
<evidence type="ECO:0000256" key="2">
    <source>
        <dbReference type="ARBA" id="ARBA00005690"/>
    </source>
</evidence>
<evidence type="ECO:0000256" key="9">
    <source>
        <dbReference type="RuleBase" id="RU364130"/>
    </source>
</evidence>
<dbReference type="NCBIfam" id="TIGR00617">
    <property type="entry name" value="rpa1"/>
    <property type="match status" value="1"/>
</dbReference>
<dbReference type="CDD" id="cd04476">
    <property type="entry name" value="RPA1_DBD_C"/>
    <property type="match status" value="1"/>
</dbReference>
<dbReference type="FunFam" id="2.40.50.140:FF:000064">
    <property type="entry name" value="Replication protein A subunit"/>
    <property type="match status" value="1"/>
</dbReference>
<sequence>MSGIALSTNDLRVIFTDLNRYNNANDGVYQLLRTRKNDTSSHVNRKNLIVISDGVYKVKALLRNEAIAKAQSTDLNVGDVFKMTRGEPAIVKEKKKYVLLIDDLEVMQKNCEIINPNSELVDNYLISHPDEVVSFEDGGPLLGQATSTPSGDFGAKDTKPQQQQQQQQPPQPKQTGSGFYNQQSYMNSASQKSRPIFAIEQLSPYQNMWTIKARVSFKGDIKTWHNQRGEGKLFYVNLLDTSGEIRATAFNDNATKFYEFLQEGKVYYISKARIQPAKPQFSNLPHPYELQIDRDTVIEECFDAVDVPKMNFNFVKLSTVETQEPNSTVDVIGIIRTVHPHFEITSKAGKKFDRRDIVLVDDSGYSISVGLWNQQAVDFNLPEGSVLAIKGARVTDFQGKSLSMGFSSTLHPSPEVPEAFAIKGWYDAAGHNSQFHSLKQESGPSSLNISKYIASRITISKAQSENLGMSEKGDFFNVRAAVSYLKIDNFAYPACQNEGCNKKVIEESDGTWRCEKCNSNHASPQWRYMLTASIVDETGQLWITLFNEQAEQMLGVDASALMQLKETDPDSFSKTTQEIQMCQFDFRIRAREDNYNDQRRIRYTVANLHTLKYRAEADFLADELSQACL</sequence>
<keyword evidence="8 9" id="KW-0539">Nucleus</keyword>
<dbReference type="OrthoDB" id="1751331at2759"/>
<evidence type="ECO:0000256" key="3">
    <source>
        <dbReference type="ARBA" id="ARBA00022705"/>
    </source>
</evidence>
<evidence type="ECO:0000256" key="4">
    <source>
        <dbReference type="ARBA" id="ARBA00022723"/>
    </source>
</evidence>
<evidence type="ECO:0000256" key="1">
    <source>
        <dbReference type="ARBA" id="ARBA00004123"/>
    </source>
</evidence>
<dbReference type="STRING" id="1230905.A0A1G4JBE1"/>
<dbReference type="EMBL" id="LT598463">
    <property type="protein sequence ID" value="SCU87422.1"/>
    <property type="molecule type" value="Genomic_DNA"/>
</dbReference>
<comment type="subcellular location">
    <subcellularLocation>
        <location evidence="1 9">Nucleus</location>
    </subcellularLocation>
</comment>
<organism evidence="14 15">
    <name type="scientific">Lachancea mirantina</name>
    <dbReference type="NCBI Taxonomy" id="1230905"/>
    <lineage>
        <taxon>Eukaryota</taxon>
        <taxon>Fungi</taxon>
        <taxon>Dikarya</taxon>
        <taxon>Ascomycota</taxon>
        <taxon>Saccharomycotina</taxon>
        <taxon>Saccharomycetes</taxon>
        <taxon>Saccharomycetales</taxon>
        <taxon>Saccharomycetaceae</taxon>
        <taxon>Lachancea</taxon>
    </lineage>
</organism>
<proteinExistence type="inferred from homology"/>
<dbReference type="PANTHER" id="PTHR47165:SF4">
    <property type="entry name" value="OS03G0429900 PROTEIN"/>
    <property type="match status" value="1"/>
</dbReference>
<dbReference type="GO" id="GO:0003697">
    <property type="term" value="F:single-stranded DNA binding"/>
    <property type="evidence" value="ECO:0007669"/>
    <property type="project" value="UniProtKB-ARBA"/>
</dbReference>
<dbReference type="InterPro" id="IPR004365">
    <property type="entry name" value="NA-bd_OB_tRNA"/>
</dbReference>
<dbReference type="GO" id="GO:0000781">
    <property type="term" value="C:chromosome, telomeric region"/>
    <property type="evidence" value="ECO:0007669"/>
    <property type="project" value="UniProtKB-ARBA"/>
</dbReference>